<dbReference type="SUPFAM" id="SSF46609">
    <property type="entry name" value="Fe,Mn superoxide dismutase (SOD), N-terminal domain"/>
    <property type="match status" value="1"/>
</dbReference>
<gene>
    <name evidence="9" type="ORF">K9D25_22175</name>
</gene>
<feature type="domain" description="Manganese/iron superoxide dismutase C-terminal" evidence="8">
    <location>
        <begin position="98"/>
        <end position="199"/>
    </location>
</feature>
<dbReference type="Proteomes" id="UP000831684">
    <property type="component" value="Plasmid pA"/>
</dbReference>
<feature type="domain" description="Manganese/iron superoxide dismutase N-terminal" evidence="7">
    <location>
        <begin position="3"/>
        <end position="88"/>
    </location>
</feature>
<dbReference type="KEGG" id="apol:K9D25_22175"/>
<evidence type="ECO:0000256" key="1">
    <source>
        <dbReference type="ARBA" id="ARBA00008714"/>
    </source>
</evidence>
<dbReference type="PRINTS" id="PR01703">
    <property type="entry name" value="MNSODISMTASE"/>
</dbReference>
<geneLocation type="plasmid" evidence="9 10">
    <name>pA</name>
</geneLocation>
<name>A0A9E7A2I0_9HYPH</name>
<keyword evidence="4 6" id="KW-0560">Oxidoreductase</keyword>
<dbReference type="EC" id="1.15.1.1" evidence="2 6"/>
<dbReference type="InterPro" id="IPR019831">
    <property type="entry name" value="Mn/Fe_SOD_N"/>
</dbReference>
<evidence type="ECO:0000259" key="8">
    <source>
        <dbReference type="Pfam" id="PF02777"/>
    </source>
</evidence>
<feature type="binding site" evidence="5">
    <location>
        <position position="169"/>
    </location>
    <ligand>
        <name>Mn(2+)</name>
        <dbReference type="ChEBI" id="CHEBI:29035"/>
    </ligand>
</feature>
<dbReference type="PIRSF" id="PIRSF000349">
    <property type="entry name" value="SODismutase"/>
    <property type="match status" value="1"/>
</dbReference>
<comment type="similarity">
    <text evidence="1 6">Belongs to the iron/manganese superoxide dismutase family.</text>
</comment>
<evidence type="ECO:0000256" key="4">
    <source>
        <dbReference type="ARBA" id="ARBA00023002"/>
    </source>
</evidence>
<keyword evidence="9" id="KW-0614">Plasmid</keyword>
<protein>
    <recommendedName>
        <fullName evidence="2 6">Superoxide dismutase</fullName>
        <ecNumber evidence="2 6">1.15.1.1</ecNumber>
    </recommendedName>
</protein>
<dbReference type="InterPro" id="IPR001189">
    <property type="entry name" value="Mn/Fe_SOD"/>
</dbReference>
<proteinExistence type="inferred from homology"/>
<evidence type="ECO:0000256" key="6">
    <source>
        <dbReference type="RuleBase" id="RU000414"/>
    </source>
</evidence>
<dbReference type="AlphaFoldDB" id="A0A9E7A2I0"/>
<dbReference type="EMBL" id="CP083240">
    <property type="protein sequence ID" value="UOK73350.1"/>
    <property type="molecule type" value="Genomic_DNA"/>
</dbReference>
<keyword evidence="3 5" id="KW-0479">Metal-binding</keyword>
<comment type="catalytic activity">
    <reaction evidence="6">
        <text>2 superoxide + 2 H(+) = H2O2 + O2</text>
        <dbReference type="Rhea" id="RHEA:20696"/>
        <dbReference type="ChEBI" id="CHEBI:15378"/>
        <dbReference type="ChEBI" id="CHEBI:15379"/>
        <dbReference type="ChEBI" id="CHEBI:16240"/>
        <dbReference type="ChEBI" id="CHEBI:18421"/>
        <dbReference type="EC" id="1.15.1.1"/>
    </reaction>
</comment>
<dbReference type="PROSITE" id="PS00088">
    <property type="entry name" value="SOD_MN"/>
    <property type="match status" value="1"/>
</dbReference>
<dbReference type="InterPro" id="IPR036314">
    <property type="entry name" value="SOD_C_sf"/>
</dbReference>
<evidence type="ECO:0000256" key="2">
    <source>
        <dbReference type="ARBA" id="ARBA00012682"/>
    </source>
</evidence>
<dbReference type="Gene3D" id="1.10.287.990">
    <property type="entry name" value="Fe,Mn superoxide dismutase (SOD) domain"/>
    <property type="match status" value="1"/>
</dbReference>
<evidence type="ECO:0000256" key="5">
    <source>
        <dbReference type="PIRSR" id="PIRSR000349-1"/>
    </source>
</evidence>
<feature type="binding site" evidence="5">
    <location>
        <position position="165"/>
    </location>
    <ligand>
        <name>Mn(2+)</name>
        <dbReference type="ChEBI" id="CHEBI:29035"/>
    </ligand>
</feature>
<evidence type="ECO:0000256" key="3">
    <source>
        <dbReference type="ARBA" id="ARBA00022723"/>
    </source>
</evidence>
<feature type="binding site" evidence="5">
    <location>
        <position position="28"/>
    </location>
    <ligand>
        <name>Mn(2+)</name>
        <dbReference type="ChEBI" id="CHEBI:29035"/>
    </ligand>
</feature>
<accession>A0A9E7A2I0</accession>
<evidence type="ECO:0000259" key="7">
    <source>
        <dbReference type="Pfam" id="PF00081"/>
    </source>
</evidence>
<dbReference type="GO" id="GO:0046872">
    <property type="term" value="F:metal ion binding"/>
    <property type="evidence" value="ECO:0007669"/>
    <property type="project" value="UniProtKB-KW"/>
</dbReference>
<sequence length="200" mass="22726">MAFRLADLPYAYDALAPLGMSEETVKIHHDRHHRTYVDNLNKAIAGTGWDDLNLEEIVTSSYEKDAVAQSAIFNNASQHWNHTLFWQLIGPGESKLPGELERALTDSFGSFDAFRQQFVANGVAQFGSGWVWLVKDQKSGRLEIVKTGNGVNPLCFGQQTLLGCDVWEHSYYIDYRNQRPAYLENFLDRLVDWETVAARL</sequence>
<dbReference type="GO" id="GO:0004784">
    <property type="term" value="F:superoxide dismutase activity"/>
    <property type="evidence" value="ECO:0007669"/>
    <property type="project" value="UniProtKB-EC"/>
</dbReference>
<organism evidence="9 10">
    <name type="scientific">Ancylobacter polymorphus</name>
    <dbReference type="NCBI Taxonomy" id="223390"/>
    <lineage>
        <taxon>Bacteria</taxon>
        <taxon>Pseudomonadati</taxon>
        <taxon>Pseudomonadota</taxon>
        <taxon>Alphaproteobacteria</taxon>
        <taxon>Hyphomicrobiales</taxon>
        <taxon>Xanthobacteraceae</taxon>
        <taxon>Ancylobacter</taxon>
    </lineage>
</organism>
<dbReference type="SUPFAM" id="SSF54719">
    <property type="entry name" value="Fe,Mn superoxide dismutase (SOD), C-terminal domain"/>
    <property type="match status" value="1"/>
</dbReference>
<comment type="function">
    <text evidence="6">Destroys radicals which are normally produced within the cells and which are toxic to biological systems.</text>
</comment>
<evidence type="ECO:0000313" key="9">
    <source>
        <dbReference type="EMBL" id="UOK73350.1"/>
    </source>
</evidence>
<dbReference type="RefSeq" id="WP_244451029.1">
    <property type="nucleotide sequence ID" value="NZ_CP083240.1"/>
</dbReference>
<dbReference type="PANTHER" id="PTHR42769:SF3">
    <property type="entry name" value="SUPEROXIDE DISMUTASE [FE] 2, CHLOROPLASTIC"/>
    <property type="match status" value="1"/>
</dbReference>
<dbReference type="Pfam" id="PF02777">
    <property type="entry name" value="Sod_Fe_C"/>
    <property type="match status" value="1"/>
</dbReference>
<feature type="binding site" evidence="5">
    <location>
        <position position="82"/>
    </location>
    <ligand>
        <name>Mn(2+)</name>
        <dbReference type="ChEBI" id="CHEBI:29035"/>
    </ligand>
</feature>
<dbReference type="InterPro" id="IPR019833">
    <property type="entry name" value="Mn/Fe_SOD_BS"/>
</dbReference>
<evidence type="ECO:0000313" key="10">
    <source>
        <dbReference type="Proteomes" id="UP000831684"/>
    </source>
</evidence>
<reference evidence="9" key="1">
    <citation type="submission" date="2021-09" db="EMBL/GenBank/DDBJ databases">
        <title>Network and meta-omics reveal the key degrader and cooperation patterns in an efficient 1,4-dioxane-degrading microbial community.</title>
        <authorList>
            <person name="Dai C."/>
        </authorList>
    </citation>
    <scope>NUCLEOTIDE SEQUENCE</scope>
    <source>
        <strain evidence="9">ZM13</strain>
        <plasmid evidence="9">pA</plasmid>
    </source>
</reference>
<dbReference type="PANTHER" id="PTHR42769">
    <property type="entry name" value="SUPEROXIDE DISMUTASE"/>
    <property type="match status" value="1"/>
</dbReference>
<dbReference type="Pfam" id="PF00081">
    <property type="entry name" value="Sod_Fe_N"/>
    <property type="match status" value="1"/>
</dbReference>
<dbReference type="Gene3D" id="3.55.40.20">
    <property type="entry name" value="Iron/manganese superoxide dismutase, C-terminal domain"/>
    <property type="match status" value="1"/>
</dbReference>
<dbReference type="InterPro" id="IPR036324">
    <property type="entry name" value="Mn/Fe_SOD_N_sf"/>
</dbReference>
<dbReference type="InterPro" id="IPR019832">
    <property type="entry name" value="Mn/Fe_SOD_C"/>
</dbReference>